<evidence type="ECO:0000313" key="3">
    <source>
        <dbReference type="EMBL" id="KAG7472646.1"/>
    </source>
</evidence>
<accession>A0A9D3Q4B3</accession>
<comment type="caution">
    <text evidence="3">The sequence shown here is derived from an EMBL/GenBank/DDBJ whole genome shotgun (WGS) entry which is preliminary data.</text>
</comment>
<feature type="compositionally biased region" description="Acidic residues" evidence="1">
    <location>
        <begin position="152"/>
        <end position="179"/>
    </location>
</feature>
<protein>
    <recommendedName>
        <fullName evidence="2">BLOC-1-related complex subunit 6 C-terminal helix domain-containing protein</fullName>
    </recommendedName>
</protein>
<keyword evidence="4" id="KW-1185">Reference proteome</keyword>
<feature type="compositionally biased region" description="Low complexity" evidence="1">
    <location>
        <begin position="35"/>
        <end position="46"/>
    </location>
</feature>
<gene>
    <name evidence="3" type="ORF">MATL_G00111150</name>
</gene>
<reference evidence="3" key="1">
    <citation type="submission" date="2021-01" db="EMBL/GenBank/DDBJ databases">
        <authorList>
            <person name="Zahm M."/>
            <person name="Roques C."/>
            <person name="Cabau C."/>
            <person name="Klopp C."/>
            <person name="Donnadieu C."/>
            <person name="Jouanno E."/>
            <person name="Lampietro C."/>
            <person name="Louis A."/>
            <person name="Herpin A."/>
            <person name="Echchiki A."/>
            <person name="Berthelot C."/>
            <person name="Parey E."/>
            <person name="Roest-Crollius H."/>
            <person name="Braasch I."/>
            <person name="Postlethwait J."/>
            <person name="Bobe J."/>
            <person name="Montfort J."/>
            <person name="Bouchez O."/>
            <person name="Begum T."/>
            <person name="Mejri S."/>
            <person name="Adams A."/>
            <person name="Chen W.-J."/>
            <person name="Guiguen Y."/>
        </authorList>
    </citation>
    <scope>NUCLEOTIDE SEQUENCE</scope>
    <source>
        <strain evidence="3">YG-15Mar2019-1</strain>
        <tissue evidence="3">Brain</tissue>
    </source>
</reference>
<dbReference type="PANTHER" id="PTHR13440">
    <property type="entry name" value="BLOC-1 RELATED COMPLEX SUBUNIT 6"/>
    <property type="match status" value="1"/>
</dbReference>
<organism evidence="3 4">
    <name type="scientific">Megalops atlanticus</name>
    <name type="common">Tarpon</name>
    <name type="synonym">Clupea gigantea</name>
    <dbReference type="NCBI Taxonomy" id="7932"/>
    <lineage>
        <taxon>Eukaryota</taxon>
        <taxon>Metazoa</taxon>
        <taxon>Chordata</taxon>
        <taxon>Craniata</taxon>
        <taxon>Vertebrata</taxon>
        <taxon>Euteleostomi</taxon>
        <taxon>Actinopterygii</taxon>
        <taxon>Neopterygii</taxon>
        <taxon>Teleostei</taxon>
        <taxon>Elopiformes</taxon>
        <taxon>Megalopidae</taxon>
        <taxon>Megalops</taxon>
    </lineage>
</organism>
<sequence length="455" mass="49358">MFCAAGGGMSLSPGVGAYVQEAANGVDTPESPETSGQGSPLGLLSPSLQSLKCGEIVPRQGPELAVGSPVEEVNCGGQPSGEGHANASQACVSDTPCVDTPQSDTHQDEPRPDTLHTDVPHTSAVEDLISAVLDNALRVEEEKEEDRGKEEEEKEQEEEEEEEKQEQEEQDESQEDTEGTPELSTDSPTVSGPPNGSLLPLKASVPSEEEAEEEEDEEEEEQEVEQEEEGSLGPSRCQDPPCPPHVMAQVHVRNAPERERIARGMQDSKSLDEISQVCGGVRGRGGQAEGRRATISSALELEGTVSHDGELTHFITKNLEHKIRMSSRPSLDSDSEYSGRGRGSLRRPADIPPIDPSVLLDLQRHTQDVAQSVELMMRSLNGTIQNMTALSVGYIQTYRDSVDSLGEAVDMSIKGMYTLMARCEELDRSMQPIHALAQQIRDIKRTLDALETLCK</sequence>
<feature type="region of interest" description="Disordered" evidence="1">
    <location>
        <begin position="63"/>
        <end position="245"/>
    </location>
</feature>
<dbReference type="EMBL" id="JAFDVH010000008">
    <property type="protein sequence ID" value="KAG7472646.1"/>
    <property type="molecule type" value="Genomic_DNA"/>
</dbReference>
<dbReference type="PANTHER" id="PTHR13440:SF7">
    <property type="entry name" value="BLOC-1 RELATED COMPLEX SUBUNIT 6"/>
    <property type="match status" value="1"/>
</dbReference>
<dbReference type="InterPro" id="IPR046465">
    <property type="entry name" value="BORCS6_C"/>
</dbReference>
<feature type="compositionally biased region" description="Polar residues" evidence="1">
    <location>
        <begin position="182"/>
        <end position="194"/>
    </location>
</feature>
<evidence type="ECO:0000259" key="2">
    <source>
        <dbReference type="Pfam" id="PF10157"/>
    </source>
</evidence>
<dbReference type="InterPro" id="IPR019314">
    <property type="entry name" value="BORCS6"/>
</dbReference>
<feature type="compositionally biased region" description="Basic and acidic residues" evidence="1">
    <location>
        <begin position="105"/>
        <end position="119"/>
    </location>
</feature>
<feature type="compositionally biased region" description="Acidic residues" evidence="1">
    <location>
        <begin position="207"/>
        <end position="230"/>
    </location>
</feature>
<evidence type="ECO:0000256" key="1">
    <source>
        <dbReference type="SAM" id="MobiDB-lite"/>
    </source>
</evidence>
<feature type="compositionally biased region" description="Basic and acidic residues" evidence="1">
    <location>
        <begin position="137"/>
        <end position="151"/>
    </location>
</feature>
<evidence type="ECO:0000313" key="4">
    <source>
        <dbReference type="Proteomes" id="UP001046870"/>
    </source>
</evidence>
<feature type="region of interest" description="Disordered" evidence="1">
    <location>
        <begin position="324"/>
        <end position="352"/>
    </location>
</feature>
<dbReference type="GO" id="GO:0032418">
    <property type="term" value="P:lysosome localization"/>
    <property type="evidence" value="ECO:0007669"/>
    <property type="project" value="TreeGrafter"/>
</dbReference>
<proteinExistence type="predicted"/>
<feature type="domain" description="BLOC-1-related complex subunit 6 C-terminal helix" evidence="2">
    <location>
        <begin position="352"/>
        <end position="451"/>
    </location>
</feature>
<dbReference type="GO" id="GO:0099078">
    <property type="term" value="C:BORC complex"/>
    <property type="evidence" value="ECO:0007669"/>
    <property type="project" value="TreeGrafter"/>
</dbReference>
<dbReference type="Proteomes" id="UP001046870">
    <property type="component" value="Chromosome 8"/>
</dbReference>
<name>A0A9D3Q4B3_MEGAT</name>
<dbReference type="OrthoDB" id="21270at2759"/>
<feature type="region of interest" description="Disordered" evidence="1">
    <location>
        <begin position="22"/>
        <end position="46"/>
    </location>
</feature>
<dbReference type="AlphaFoldDB" id="A0A9D3Q4B3"/>
<dbReference type="Pfam" id="PF10157">
    <property type="entry name" value="BORCS6"/>
    <property type="match status" value="1"/>
</dbReference>